<proteinExistence type="predicted"/>
<sequence length="392" mass="43615">MRGGKERSEYKLKIAKADSKPEVEGYYLKTGKVESKGNSNLYLLANPRSGPWGSGGVPPAYAFSCRGSSCGGIGTLSFKPRTHNNMKLRVGVLQLNPQRGAIPSNIERANKVLSSRLGGRPLDLLVLPEFGLHGYKYANRSELEPYLEGKDGGGPGIEWAKNTSRNLNCHVILGYPERGDNGKIYNSASLVDPMGDIAYNFRKSFLYETDEAFECAENERGFESVKIGENLNIQVGICMDLNPYKFEAPFDAYEFANKAKENKANLVVCPMAWLNSQSPSLLQKSHEEKMAARQQLEKELDDSSPPETSTVNYWALRMFPFLNGPKGFQNDKRVGFICANRCGWEDDILYAGSSSIFTFNGKNTQSYSDSVEYYGSLGGQQEDLLYREIDID</sequence>
<protein>
    <recommendedName>
        <fullName evidence="1">CN hydrolase domain-containing protein</fullName>
    </recommendedName>
</protein>
<dbReference type="AlphaFoldDB" id="A0A642VBM9"/>
<dbReference type="PROSITE" id="PS50263">
    <property type="entry name" value="CN_HYDROLASE"/>
    <property type="match status" value="1"/>
</dbReference>
<dbReference type="GO" id="GO:0030163">
    <property type="term" value="P:protein catabolic process"/>
    <property type="evidence" value="ECO:0007669"/>
    <property type="project" value="TreeGrafter"/>
</dbReference>
<dbReference type="GO" id="GO:0070773">
    <property type="term" value="F:protein-N-terminal glutamine amidohydrolase activity"/>
    <property type="evidence" value="ECO:0007669"/>
    <property type="project" value="InterPro"/>
</dbReference>
<gene>
    <name evidence="2" type="ORF">TRICI_002778</name>
</gene>
<dbReference type="OrthoDB" id="201515at2759"/>
<keyword evidence="3" id="KW-1185">Reference proteome</keyword>
<dbReference type="Proteomes" id="UP000761534">
    <property type="component" value="Unassembled WGS sequence"/>
</dbReference>
<organism evidence="2 3">
    <name type="scientific">Trichomonascus ciferrii</name>
    <dbReference type="NCBI Taxonomy" id="44093"/>
    <lineage>
        <taxon>Eukaryota</taxon>
        <taxon>Fungi</taxon>
        <taxon>Dikarya</taxon>
        <taxon>Ascomycota</taxon>
        <taxon>Saccharomycotina</taxon>
        <taxon>Dipodascomycetes</taxon>
        <taxon>Dipodascales</taxon>
        <taxon>Trichomonascaceae</taxon>
        <taxon>Trichomonascus</taxon>
        <taxon>Trichomonascus ciferrii complex</taxon>
    </lineage>
</organism>
<dbReference type="EMBL" id="SWFS01000189">
    <property type="protein sequence ID" value="KAA8914942.1"/>
    <property type="molecule type" value="Genomic_DNA"/>
</dbReference>
<dbReference type="SUPFAM" id="SSF56317">
    <property type="entry name" value="Carbon-nitrogen hydrolase"/>
    <property type="match status" value="1"/>
</dbReference>
<dbReference type="PANTHER" id="PTHR11750">
    <property type="entry name" value="PROTEIN N-TERMINAL AMIDASE"/>
    <property type="match status" value="1"/>
</dbReference>
<reference evidence="2" key="1">
    <citation type="journal article" date="2019" name="G3 (Bethesda)">
        <title>Genome Assemblies of Two Rare Opportunistic Yeast Pathogens: Diutina rugosa (syn. Candida rugosa) and Trichomonascus ciferrii (syn. Candida ciferrii).</title>
        <authorList>
            <person name="Mixao V."/>
            <person name="Saus E."/>
            <person name="Hansen A.P."/>
            <person name="Lass-Florl C."/>
            <person name="Gabaldon T."/>
        </authorList>
    </citation>
    <scope>NUCLEOTIDE SEQUENCE</scope>
    <source>
        <strain evidence="2">CBS 4856</strain>
    </source>
</reference>
<dbReference type="InterPro" id="IPR036526">
    <property type="entry name" value="C-N_Hydrolase_sf"/>
</dbReference>
<dbReference type="Pfam" id="PF00795">
    <property type="entry name" value="CN_hydrolase"/>
    <property type="match status" value="1"/>
</dbReference>
<evidence type="ECO:0000313" key="2">
    <source>
        <dbReference type="EMBL" id="KAA8914942.1"/>
    </source>
</evidence>
<comment type="caution">
    <text evidence="2">The sequence shown here is derived from an EMBL/GenBank/DDBJ whole genome shotgun (WGS) entry which is preliminary data.</text>
</comment>
<dbReference type="InterPro" id="IPR003010">
    <property type="entry name" value="C-N_Hydrolase"/>
</dbReference>
<feature type="domain" description="CN hydrolase" evidence="1">
    <location>
        <begin position="88"/>
        <end position="391"/>
    </location>
</feature>
<evidence type="ECO:0000259" key="1">
    <source>
        <dbReference type="PROSITE" id="PS50263"/>
    </source>
</evidence>
<name>A0A642VBM9_9ASCO</name>
<accession>A0A642VBM9</accession>
<dbReference type="PANTHER" id="PTHR11750:SF26">
    <property type="entry name" value="PROTEIN N-TERMINAL AMIDASE"/>
    <property type="match status" value="1"/>
</dbReference>
<dbReference type="VEuPathDB" id="FungiDB:TRICI_002778"/>
<dbReference type="GO" id="GO:0008418">
    <property type="term" value="F:protein-N-terminal asparagine amidohydrolase activity"/>
    <property type="evidence" value="ECO:0007669"/>
    <property type="project" value="InterPro"/>
</dbReference>
<evidence type="ECO:0000313" key="3">
    <source>
        <dbReference type="Proteomes" id="UP000761534"/>
    </source>
</evidence>
<dbReference type="InterPro" id="IPR039703">
    <property type="entry name" value="Nta1"/>
</dbReference>
<dbReference type="Gene3D" id="3.60.110.10">
    <property type="entry name" value="Carbon-nitrogen hydrolase"/>
    <property type="match status" value="1"/>
</dbReference>